<accession>A0A7I9ZJ74</accession>
<gene>
    <name evidence="2" type="ORF">MHIP_15430</name>
</gene>
<protein>
    <submittedName>
        <fullName evidence="2">DUF368 domain-containing protein</fullName>
    </submittedName>
</protein>
<feature type="transmembrane region" description="Helical" evidence="1">
    <location>
        <begin position="166"/>
        <end position="195"/>
    </location>
</feature>
<proteinExistence type="predicted"/>
<feature type="transmembrane region" description="Helical" evidence="1">
    <location>
        <begin position="12"/>
        <end position="35"/>
    </location>
</feature>
<dbReference type="Pfam" id="PF04018">
    <property type="entry name" value="VCA0040-like"/>
    <property type="match status" value="1"/>
</dbReference>
<dbReference type="InterPro" id="IPR007163">
    <property type="entry name" value="VCA0040-like"/>
</dbReference>
<keyword evidence="1" id="KW-1133">Transmembrane helix</keyword>
<keyword evidence="1" id="KW-0472">Membrane</keyword>
<evidence type="ECO:0000256" key="1">
    <source>
        <dbReference type="SAM" id="Phobius"/>
    </source>
</evidence>
<feature type="transmembrane region" description="Helical" evidence="1">
    <location>
        <begin position="77"/>
        <end position="96"/>
    </location>
</feature>
<dbReference type="Proteomes" id="UP000465304">
    <property type="component" value="Unassembled WGS sequence"/>
</dbReference>
<dbReference type="AlphaFoldDB" id="A0A7I9ZJ74"/>
<evidence type="ECO:0000313" key="3">
    <source>
        <dbReference type="Proteomes" id="UP000465304"/>
    </source>
</evidence>
<keyword evidence="3" id="KW-1185">Reference proteome</keyword>
<organism evidence="2 3">
    <name type="scientific">Mycolicibacterium hippocampi</name>
    <dbReference type="NCBI Taxonomy" id="659824"/>
    <lineage>
        <taxon>Bacteria</taxon>
        <taxon>Bacillati</taxon>
        <taxon>Actinomycetota</taxon>
        <taxon>Actinomycetes</taxon>
        <taxon>Mycobacteriales</taxon>
        <taxon>Mycobacteriaceae</taxon>
        <taxon>Mycolicibacterium</taxon>
    </lineage>
</organism>
<dbReference type="PANTHER" id="PTHR37308:SF1">
    <property type="entry name" value="POLYPRENYL-PHOSPHATE TRANSPORTER"/>
    <property type="match status" value="1"/>
</dbReference>
<evidence type="ECO:0000313" key="2">
    <source>
        <dbReference type="EMBL" id="GFH01060.1"/>
    </source>
</evidence>
<name>A0A7I9ZJ74_9MYCO</name>
<dbReference type="PANTHER" id="PTHR37308">
    <property type="entry name" value="INTEGRAL MEMBRANE PROTEIN"/>
    <property type="match status" value="1"/>
</dbReference>
<feature type="transmembrane region" description="Helical" evidence="1">
    <location>
        <begin position="108"/>
        <end position="126"/>
    </location>
</feature>
<sequence length="305" mass="31991">MLATVTNLVRGALMGVAEVIPGVSGGTVALIVGIYETLINAIANVVLSLRQLVGLGTGKASARASATTFRGLPWRTLIPVAIGMVIALVLGARFLEPLLEEHPVQMRALFFGLVLAGVYVPAHMVIRTSPGAWPAKDLAVGAVAAIFLFWLTGVPPANIGDPNPLVIVLAAAVAICALVLPGVSGSFLLLSIGMYETTISAVNDRDFGYIALFGLGAVVGLGSFVTLLRWLLAHRARITLVIITGLMVGSLRALWPWQSEDRDLLAPAADISMVLVLFAAGILAVAGLILIERRLGISEEQTDFD</sequence>
<feature type="transmembrane region" description="Helical" evidence="1">
    <location>
        <begin position="207"/>
        <end position="231"/>
    </location>
</feature>
<feature type="transmembrane region" description="Helical" evidence="1">
    <location>
        <begin position="138"/>
        <end position="154"/>
    </location>
</feature>
<keyword evidence="1" id="KW-0812">Transmembrane</keyword>
<comment type="caution">
    <text evidence="2">The sequence shown here is derived from an EMBL/GenBank/DDBJ whole genome shotgun (WGS) entry which is preliminary data.</text>
</comment>
<dbReference type="EMBL" id="BLLB01000002">
    <property type="protein sequence ID" value="GFH01060.1"/>
    <property type="molecule type" value="Genomic_DNA"/>
</dbReference>
<feature type="transmembrane region" description="Helical" evidence="1">
    <location>
        <begin position="238"/>
        <end position="257"/>
    </location>
</feature>
<feature type="transmembrane region" description="Helical" evidence="1">
    <location>
        <begin position="269"/>
        <end position="291"/>
    </location>
</feature>
<reference evidence="2 3" key="1">
    <citation type="journal article" date="2019" name="Emerg. Microbes Infect.">
        <title>Comprehensive subspecies identification of 175 nontuberculous mycobacteria species based on 7547 genomic profiles.</title>
        <authorList>
            <person name="Matsumoto Y."/>
            <person name="Kinjo T."/>
            <person name="Motooka D."/>
            <person name="Nabeya D."/>
            <person name="Jung N."/>
            <person name="Uechi K."/>
            <person name="Horii T."/>
            <person name="Iida T."/>
            <person name="Fujita J."/>
            <person name="Nakamura S."/>
        </authorList>
    </citation>
    <scope>NUCLEOTIDE SEQUENCE [LARGE SCALE GENOMIC DNA]</scope>
    <source>
        <strain evidence="2 3">JCM 30996</strain>
    </source>
</reference>